<gene>
    <name evidence="13" type="ORF">DI09_189p20</name>
</gene>
<name>A0A098VTR0_9MICR</name>
<dbReference type="EC" id="2.4.1.142" evidence="3"/>
<dbReference type="PANTHER" id="PTHR13036">
    <property type="entry name" value="BETA1,4 MANNOSYLTRANSFERASE"/>
    <property type="match status" value="1"/>
</dbReference>
<evidence type="ECO:0000256" key="10">
    <source>
        <dbReference type="ARBA" id="ARBA00023136"/>
    </source>
</evidence>
<evidence type="ECO:0000256" key="4">
    <source>
        <dbReference type="ARBA" id="ARBA00015841"/>
    </source>
</evidence>
<feature type="transmembrane region" description="Helical" evidence="12">
    <location>
        <begin position="70"/>
        <end position="93"/>
    </location>
</feature>
<dbReference type="SUPFAM" id="SSF53756">
    <property type="entry name" value="UDP-Glycosyltransferase/glycogen phosphorylase"/>
    <property type="match status" value="1"/>
</dbReference>
<comment type="caution">
    <text evidence="13">The sequence shown here is derived from an EMBL/GenBank/DDBJ whole genome shotgun (WGS) entry which is preliminary data.</text>
</comment>
<evidence type="ECO:0000256" key="8">
    <source>
        <dbReference type="ARBA" id="ARBA00022824"/>
    </source>
</evidence>
<evidence type="ECO:0000256" key="3">
    <source>
        <dbReference type="ARBA" id="ARBA00012611"/>
    </source>
</evidence>
<comment type="function">
    <text evidence="11">Participates in the formation of the lipid-linked precursor oligosaccharide for N-glycosylation. Involved in assembling the dolichol-pyrophosphate-GlcNAc(2)-Man(5) intermediate on the cytoplasmic surface of the ER.</text>
</comment>
<evidence type="ECO:0000313" key="14">
    <source>
        <dbReference type="Proteomes" id="UP000029725"/>
    </source>
</evidence>
<dbReference type="VEuPathDB" id="MicrosporidiaDB:DI09_189p20"/>
<proteinExistence type="predicted"/>
<dbReference type="OrthoDB" id="614844at2759"/>
<keyword evidence="10 12" id="KW-0472">Membrane</keyword>
<dbReference type="RefSeq" id="XP_013238766.1">
    <property type="nucleotide sequence ID" value="XM_013383312.1"/>
</dbReference>
<keyword evidence="14" id="KW-1185">Reference proteome</keyword>
<keyword evidence="9 12" id="KW-1133">Transmembrane helix</keyword>
<keyword evidence="7 12" id="KW-0812">Transmembrane</keyword>
<evidence type="ECO:0000256" key="2">
    <source>
        <dbReference type="ARBA" id="ARBA00004922"/>
    </source>
</evidence>
<dbReference type="InterPro" id="IPR026051">
    <property type="entry name" value="ALG1-like"/>
</dbReference>
<evidence type="ECO:0000256" key="5">
    <source>
        <dbReference type="ARBA" id="ARBA00022676"/>
    </source>
</evidence>
<protein>
    <recommendedName>
        <fullName evidence="4">Chitobiosyldiphosphodolichol beta-mannosyltransferase</fullName>
        <ecNumber evidence="3">2.4.1.142</ecNumber>
    </recommendedName>
</protein>
<reference evidence="13 14" key="1">
    <citation type="submission" date="2014-04" db="EMBL/GenBank/DDBJ databases">
        <title>A new species of microsporidia sheds light on the evolution of extreme parasitism.</title>
        <authorList>
            <person name="Haag K.L."/>
            <person name="James T.Y."/>
            <person name="Larsson R."/>
            <person name="Schaer T.M."/>
            <person name="Refardt D."/>
            <person name="Pombert J.-F."/>
            <person name="Ebert D."/>
        </authorList>
    </citation>
    <scope>NUCLEOTIDE SEQUENCE [LARGE SCALE GENOMIC DNA]</scope>
    <source>
        <strain evidence="13 14">UGP3</strain>
        <tissue evidence="13">Spores</tissue>
    </source>
</reference>
<dbReference type="PANTHER" id="PTHR13036:SF0">
    <property type="entry name" value="CHITOBIOSYLDIPHOSPHODOLICHOL BETA-MANNOSYLTRANSFERASE"/>
    <property type="match status" value="1"/>
</dbReference>
<keyword evidence="8" id="KW-0256">Endoplasmic reticulum</keyword>
<evidence type="ECO:0000313" key="13">
    <source>
        <dbReference type="EMBL" id="KGG52330.1"/>
    </source>
</evidence>
<evidence type="ECO:0000256" key="9">
    <source>
        <dbReference type="ARBA" id="ARBA00022989"/>
    </source>
</evidence>
<evidence type="ECO:0000256" key="1">
    <source>
        <dbReference type="ARBA" id="ARBA00004389"/>
    </source>
</evidence>
<comment type="subcellular location">
    <subcellularLocation>
        <location evidence="1">Endoplasmic reticulum membrane</location>
        <topology evidence="1">Single-pass membrane protein</topology>
    </subcellularLocation>
</comment>
<dbReference type="Gene3D" id="3.40.50.2000">
    <property type="entry name" value="Glycogen Phosphorylase B"/>
    <property type="match status" value="1"/>
</dbReference>
<evidence type="ECO:0000256" key="12">
    <source>
        <dbReference type="SAM" id="Phobius"/>
    </source>
</evidence>
<sequence>MSSNILYIVIGDVGHSPRTLLHVEESLKLKSANKVGCLALLESSIPNTIQTDKKFCFYDLKSLNIAKGSVFYPIFAAFKFVLLSVYILWFLLWESPISWDVVVCQLEARLSAIEPDFWKSTSVPIREIFSKNPKIILSATSWTPDEDFNTLLQSIDRLEHSNLLSQHLLVVITGKGPLKNAFIRHLESKKSSWKNTTFVLGWFSLLDYYSLLSAADLGISFHVSSSGLDFPMKIIDMVSCNTPQIAALEFQCLKEGISSLHTNTKLLAFSNEDTLTNIICSISKSASYIPQVNPRSLSFSSHWRGYMNAVFPDALKTN</sequence>
<accession>A0A098VTR0</accession>
<keyword evidence="6 13" id="KW-0808">Transferase</keyword>
<organism evidence="13 14">
    <name type="scientific">Mitosporidium daphniae</name>
    <dbReference type="NCBI Taxonomy" id="1485682"/>
    <lineage>
        <taxon>Eukaryota</taxon>
        <taxon>Fungi</taxon>
        <taxon>Fungi incertae sedis</taxon>
        <taxon>Microsporidia</taxon>
        <taxon>Mitosporidium</taxon>
    </lineage>
</organism>
<comment type="pathway">
    <text evidence="2">Protein modification; protein glycosylation.</text>
</comment>
<evidence type="ECO:0000256" key="11">
    <source>
        <dbReference type="ARBA" id="ARBA00024899"/>
    </source>
</evidence>
<dbReference type="GeneID" id="25258784"/>
<keyword evidence="5 13" id="KW-0328">Glycosyltransferase</keyword>
<dbReference type="GO" id="GO:0004578">
    <property type="term" value="F:chitobiosyldiphosphodolichol beta-mannosyltransferase activity"/>
    <property type="evidence" value="ECO:0007669"/>
    <property type="project" value="UniProtKB-EC"/>
</dbReference>
<dbReference type="AlphaFoldDB" id="A0A098VTR0"/>
<evidence type="ECO:0000256" key="7">
    <source>
        <dbReference type="ARBA" id="ARBA00022692"/>
    </source>
</evidence>
<dbReference type="EMBL" id="JMKJ01000098">
    <property type="protein sequence ID" value="KGG52330.1"/>
    <property type="molecule type" value="Genomic_DNA"/>
</dbReference>
<dbReference type="Proteomes" id="UP000029725">
    <property type="component" value="Unassembled WGS sequence"/>
</dbReference>
<dbReference type="GO" id="GO:0005789">
    <property type="term" value="C:endoplasmic reticulum membrane"/>
    <property type="evidence" value="ECO:0007669"/>
    <property type="project" value="UniProtKB-SubCell"/>
</dbReference>
<evidence type="ECO:0000256" key="6">
    <source>
        <dbReference type="ARBA" id="ARBA00022679"/>
    </source>
</evidence>
<dbReference type="HOGENOM" id="CLU_874597_0_0_1"/>